<dbReference type="SUPFAM" id="SSF52540">
    <property type="entry name" value="P-loop containing nucleoside triphosphate hydrolases"/>
    <property type="match status" value="1"/>
</dbReference>
<dbReference type="InterPro" id="IPR036388">
    <property type="entry name" value="WH-like_DNA-bd_sf"/>
</dbReference>
<evidence type="ECO:0000256" key="4">
    <source>
        <dbReference type="ARBA" id="ARBA00022741"/>
    </source>
</evidence>
<keyword evidence="5" id="KW-0227">DNA damage</keyword>
<feature type="region of interest" description="Disordered" evidence="16">
    <location>
        <begin position="1469"/>
        <end position="1506"/>
    </location>
</feature>
<feature type="compositionally biased region" description="Low complexity" evidence="16">
    <location>
        <begin position="1587"/>
        <end position="1598"/>
    </location>
</feature>
<feature type="compositionally biased region" description="Basic and acidic residues" evidence="16">
    <location>
        <begin position="706"/>
        <end position="715"/>
    </location>
</feature>
<feature type="region of interest" description="Disordered" evidence="16">
    <location>
        <begin position="693"/>
        <end position="739"/>
    </location>
</feature>
<dbReference type="SMART" id="SM00490">
    <property type="entry name" value="HELICc"/>
    <property type="match status" value="1"/>
</dbReference>
<evidence type="ECO:0000256" key="1">
    <source>
        <dbReference type="ARBA" id="ARBA00001947"/>
    </source>
</evidence>
<keyword evidence="21" id="KW-1185">Reference proteome</keyword>
<feature type="compositionally biased region" description="Polar residues" evidence="16">
    <location>
        <begin position="205"/>
        <end position="215"/>
    </location>
</feature>
<keyword evidence="11" id="KW-0413">Isomerase</keyword>
<feature type="region of interest" description="Disordered" evidence="16">
    <location>
        <begin position="1524"/>
        <end position="1635"/>
    </location>
</feature>
<dbReference type="EMBL" id="LVKK01000004">
    <property type="protein sequence ID" value="OAG44557.1"/>
    <property type="molecule type" value="Genomic_DNA"/>
</dbReference>
<organism evidence="20 21">
    <name type="scientific">Fonsecaea monophora</name>
    <dbReference type="NCBI Taxonomy" id="254056"/>
    <lineage>
        <taxon>Eukaryota</taxon>
        <taxon>Fungi</taxon>
        <taxon>Dikarya</taxon>
        <taxon>Ascomycota</taxon>
        <taxon>Pezizomycotina</taxon>
        <taxon>Eurotiomycetes</taxon>
        <taxon>Chaetothyriomycetidae</taxon>
        <taxon>Chaetothyriales</taxon>
        <taxon>Herpotrichiellaceae</taxon>
        <taxon>Fonsecaea</taxon>
    </lineage>
</organism>
<dbReference type="GO" id="GO:0005737">
    <property type="term" value="C:cytoplasm"/>
    <property type="evidence" value="ECO:0007669"/>
    <property type="project" value="TreeGrafter"/>
</dbReference>
<feature type="region of interest" description="Disordered" evidence="16">
    <location>
        <begin position="139"/>
        <end position="240"/>
    </location>
</feature>
<dbReference type="RefSeq" id="XP_022516509.1">
    <property type="nucleotide sequence ID" value="XM_022651031.1"/>
</dbReference>
<dbReference type="GO" id="GO:0005634">
    <property type="term" value="C:nucleus"/>
    <property type="evidence" value="ECO:0007669"/>
    <property type="project" value="UniProtKB-SubCell"/>
</dbReference>
<dbReference type="InterPro" id="IPR036390">
    <property type="entry name" value="WH_DNA-bd_sf"/>
</dbReference>
<evidence type="ECO:0000313" key="20">
    <source>
        <dbReference type="EMBL" id="OAG44557.1"/>
    </source>
</evidence>
<reference evidence="20 21" key="1">
    <citation type="submission" date="2016-03" db="EMBL/GenBank/DDBJ databases">
        <title>Draft genome sequence of the Fonsecaea monophora CBS 269.37.</title>
        <authorList>
            <person name="Bombassaro A."/>
            <person name="Vinicius W.A."/>
            <person name="De Hoog S."/>
            <person name="Sun J."/>
            <person name="Souza E.M."/>
            <person name="Raittz R.T."/>
            <person name="Costa F."/>
            <person name="Leao A.C."/>
            <person name="Tadra-Sfeir M.Z."/>
            <person name="Baura V."/>
            <person name="Balsanelli E."/>
            <person name="Pedrosa F.O."/>
            <person name="Moreno L.F."/>
            <person name="Steffens M.B."/>
            <person name="Xi L."/>
            <person name="Bocca A.L."/>
            <person name="Felipe M.S."/>
            <person name="Teixeira M."/>
            <person name="Telles Filho F.Q."/>
            <person name="Azevedo C.M."/>
            <person name="Gomes R."/>
            <person name="Vicente V.A."/>
        </authorList>
    </citation>
    <scope>NUCLEOTIDE SEQUENCE [LARGE SCALE GENOMIC DNA]</scope>
    <source>
        <strain evidence="20 21">CBS 269.37</strain>
    </source>
</reference>
<dbReference type="GO" id="GO:0003677">
    <property type="term" value="F:DNA binding"/>
    <property type="evidence" value="ECO:0007669"/>
    <property type="project" value="UniProtKB-KW"/>
</dbReference>
<keyword evidence="6" id="KW-0378">Hydrolase</keyword>
<dbReference type="SUPFAM" id="SSF46785">
    <property type="entry name" value="Winged helix' DNA-binding domain"/>
    <property type="match status" value="1"/>
</dbReference>
<name>A0A177FK40_9EURO</name>
<keyword evidence="15" id="KW-0175">Coiled coil</keyword>
<keyword evidence="12" id="KW-0539">Nucleus</keyword>
<dbReference type="GO" id="GO:0016787">
    <property type="term" value="F:hydrolase activity"/>
    <property type="evidence" value="ECO:0007669"/>
    <property type="project" value="UniProtKB-KW"/>
</dbReference>
<evidence type="ECO:0000256" key="10">
    <source>
        <dbReference type="ARBA" id="ARBA00023204"/>
    </source>
</evidence>
<keyword evidence="10" id="KW-0234">DNA repair</keyword>
<dbReference type="Pfam" id="PF00270">
    <property type="entry name" value="DEAD"/>
    <property type="match status" value="1"/>
</dbReference>
<dbReference type="CDD" id="cd18794">
    <property type="entry name" value="SF2_C_RecQ"/>
    <property type="match status" value="1"/>
</dbReference>
<feature type="domain" description="Helicase C-terminal" evidence="19">
    <location>
        <begin position="971"/>
        <end position="1120"/>
    </location>
</feature>
<dbReference type="Pfam" id="PF16124">
    <property type="entry name" value="RecQ_Zn_bind"/>
    <property type="match status" value="1"/>
</dbReference>
<evidence type="ECO:0000256" key="5">
    <source>
        <dbReference type="ARBA" id="ARBA00022763"/>
    </source>
</evidence>
<evidence type="ECO:0000256" key="13">
    <source>
        <dbReference type="ARBA" id="ARBA00034617"/>
    </source>
</evidence>
<dbReference type="InterPro" id="IPR001650">
    <property type="entry name" value="Helicase_C-like"/>
</dbReference>
<keyword evidence="7" id="KW-0347">Helicase</keyword>
<feature type="compositionally biased region" description="Polar residues" evidence="16">
    <location>
        <begin position="1310"/>
        <end position="1319"/>
    </location>
</feature>
<evidence type="ECO:0000256" key="8">
    <source>
        <dbReference type="ARBA" id="ARBA00022840"/>
    </source>
</evidence>
<evidence type="ECO:0000256" key="11">
    <source>
        <dbReference type="ARBA" id="ARBA00023235"/>
    </source>
</evidence>
<dbReference type="CDD" id="cd17920">
    <property type="entry name" value="DEXHc_RecQ"/>
    <property type="match status" value="1"/>
</dbReference>
<feature type="compositionally biased region" description="Polar residues" evidence="16">
    <location>
        <begin position="359"/>
        <end position="380"/>
    </location>
</feature>
<evidence type="ECO:0000256" key="6">
    <source>
        <dbReference type="ARBA" id="ARBA00022801"/>
    </source>
</evidence>
<dbReference type="GO" id="GO:0005524">
    <property type="term" value="F:ATP binding"/>
    <property type="evidence" value="ECO:0007669"/>
    <property type="project" value="UniProtKB-KW"/>
</dbReference>
<dbReference type="SMART" id="SM00487">
    <property type="entry name" value="DEXDc"/>
    <property type="match status" value="1"/>
</dbReference>
<comment type="cofactor">
    <cofactor evidence="1">
        <name>Zn(2+)</name>
        <dbReference type="ChEBI" id="CHEBI:29105"/>
    </cofactor>
</comment>
<evidence type="ECO:0000256" key="14">
    <source>
        <dbReference type="ARBA" id="ARBA00034808"/>
    </source>
</evidence>
<sequence length="1635" mass="181683">MTKNNLSSSLSWLLQHPPSFGSLEHISVIADTASILYDESEAADTDEDMARLQLAPQIPPRPKLHTQLQREPNPLPTPTPSRPSDDNKLQSGRSKKYETPSISRQIPKPRTPVTSFDDIKFDDSIDILDIDEIDLTGDATTSSFGEFGPPTQLWNERSASRVEPSPKKKGKKRKSDEYESDLLSPQSSRTSTKILQHNTTTTTTSPIRGSQTSVNGKRLKGEISLTQTSTRSGSTAPDSDTLLNRGTKAIDGGQGYQRNTTVNAQQSHPSTRPLKARIQRSLNIIPDSDDDEDVTPAQKFETDSFGDAFSMDVSGPGLLGFTVKEPGSETASRSPVRSQQLSVHASPGPVDAVRMRPKSTPQTTSNVEFGSINSTPTPNITGDLTLEQKTLIDSFVMNGKDQLQSLVQRLEDSKEVVGRQILEEMCERGAASSHLKDRQKAIANKINAATRLQEESATLFKLRNQREQMLDQREELRKAGHIIEPDDPEDVLTSLCNKIFRAKREIDARELAIFNLLEQVGVSTSSRMRDHPTSDRNRLLSPISKVSDQRVLVASTQKPPQSTSKNMKSETPRGLSHLSTQSIRQTPSLYRYDAVDMAIKSSNRSPSPYRESPKRAQVSADARLISPTPHAFNIPGPSRVLASVGAKAGEGDFSRTMGSPARDFSFDDEDFEDGLDDEEMYKAAEQYEQNLPPIAAPSPVRSGRSALREVSDNIRRVSPQKPASASSTSRPPPAALMQHPWSKEVHSTLRKKFHLHEFRHNQLEAINATLSGKDAFVLMPTGGGKSLCYQLPAVVQSGRTAGVTIVVSPLLSLMQDQVDHLQKLHIQAVLVNGQTSQEHRNYILEALRSNEPEKFVQLLYVTPEMLNKSETFFKVFLDLNRRRRLARIVIDEAHCVSQWGHDFRPDYKAVGEVRRRFMDVPVMALTATATENVKVDCMHNLGMDGAEVFTQSFNRPNLTYEVRPKGSKQAVLTSIASLIQESYKGQAGIIYCLSRKACEDVAKQLQDEYGIQARHYHAGLEAPERIHIQKEWQAGVYKVIVATIAFGMGIDKADVRFVIHHTIPKSLEGYYQETGRAGRDGGRAGCYLFYGYGDTTSIKRMIEKGDGDWQQKERQKHLLRNVVQFCENRSDCRRQQVLGYFNEHFKREDCNNTCDNCNSTSSFETQDFSEHARNAIRIVQQVSREQVTLLHCVDVYRGGKNKKIADLHHNNLREYGLGADLVRGDVERLFYRLISEDALVEYNKVNTAGFATQYVKPGPRASEFETGRGTLSLQVLVSPRDKSKTKAGGSKAKKKTQRTGVKAAADDYPVSTNVSSPLQPRSRKIPPRAQFDEDTDEDFVDEVEEDADFFFDPVPAVGGTRSKRNTKVGPPITTDDRTGGLDEVHQHILNDFVDNAKKEIKRIQITKGLRQTSISDVVLREIATQFPQDEAALRNICRMNPETFQMFGPVLLRLARSAYNDYKAMKEARGEDVDGPFDPSIVEISDDEDADRVTESDEDLDESESSHYFSVADDVSHFNEKLSQTSAFEARPQKAASKKRNSHPKSVPWNRRASRGPQQRGSGSSRGRTAVTKGKRGSGGITRKVKSSVSARSSTSNSGLQEFVYKNSKEASSTRNRGGGGRGGGGVGKISMMPT</sequence>
<dbReference type="Proteomes" id="UP000077002">
    <property type="component" value="Unassembled WGS sequence"/>
</dbReference>
<evidence type="ECO:0000313" key="21">
    <source>
        <dbReference type="Proteomes" id="UP000077002"/>
    </source>
</evidence>
<dbReference type="PROSITE" id="PS51194">
    <property type="entry name" value="HELICASE_CTER"/>
    <property type="match status" value="1"/>
</dbReference>
<comment type="caution">
    <text evidence="20">The sequence shown here is derived from an EMBL/GenBank/DDBJ whole genome shotgun (WGS) entry which is preliminary data.</text>
</comment>
<dbReference type="InterPro" id="IPR018982">
    <property type="entry name" value="RQC_domain"/>
</dbReference>
<feature type="coiled-coil region" evidence="15">
    <location>
        <begin position="452"/>
        <end position="479"/>
    </location>
</feature>
<dbReference type="PROSITE" id="PS00690">
    <property type="entry name" value="DEAH_ATP_HELICASE"/>
    <property type="match status" value="1"/>
</dbReference>
<dbReference type="Pfam" id="PF00271">
    <property type="entry name" value="Helicase_C"/>
    <property type="match status" value="1"/>
</dbReference>
<evidence type="ECO:0000256" key="16">
    <source>
        <dbReference type="SAM" id="MobiDB-lite"/>
    </source>
</evidence>
<feature type="compositionally biased region" description="Polar residues" evidence="16">
    <location>
        <begin position="329"/>
        <end position="343"/>
    </location>
</feature>
<dbReference type="Gene3D" id="1.10.10.10">
    <property type="entry name" value="Winged helix-like DNA-binding domain superfamily/Winged helix DNA-binding domain"/>
    <property type="match status" value="1"/>
</dbReference>
<feature type="compositionally biased region" description="Polar residues" evidence="16">
    <location>
        <begin position="183"/>
        <end position="198"/>
    </location>
</feature>
<dbReference type="InterPro" id="IPR027417">
    <property type="entry name" value="P-loop_NTPase"/>
</dbReference>
<dbReference type="Pfam" id="PF09382">
    <property type="entry name" value="RQC"/>
    <property type="match status" value="1"/>
</dbReference>
<dbReference type="GeneID" id="34596227"/>
<dbReference type="InterPro" id="IPR002121">
    <property type="entry name" value="HRDC_dom"/>
</dbReference>
<dbReference type="PANTHER" id="PTHR13710:SF153">
    <property type="entry name" value="RECQ-LIKE DNA HELICASE BLM"/>
    <property type="match status" value="1"/>
</dbReference>
<gene>
    <name evidence="20" type="ORF">AYO21_01047</name>
</gene>
<dbReference type="OrthoDB" id="10261556at2759"/>
<evidence type="ECO:0000259" key="19">
    <source>
        <dbReference type="PROSITE" id="PS51194"/>
    </source>
</evidence>
<keyword evidence="4" id="KW-0547">Nucleotide-binding</keyword>
<evidence type="ECO:0000259" key="18">
    <source>
        <dbReference type="PROSITE" id="PS51192"/>
    </source>
</evidence>
<evidence type="ECO:0000256" key="2">
    <source>
        <dbReference type="ARBA" id="ARBA00004123"/>
    </source>
</evidence>
<comment type="subcellular location">
    <subcellularLocation>
        <location evidence="2">Nucleus</location>
    </subcellularLocation>
</comment>
<dbReference type="FunFam" id="3.40.50.300:FF:001975">
    <property type="entry name" value="ATP-dependent DNA helicase"/>
    <property type="match status" value="1"/>
</dbReference>
<comment type="catalytic activity">
    <reaction evidence="13">
        <text>Couples ATP hydrolysis with the unwinding of duplex DNA by translocating in the 3'-5' direction.</text>
        <dbReference type="EC" id="5.6.2.4"/>
    </reaction>
</comment>
<dbReference type="SMART" id="SM00956">
    <property type="entry name" value="RQC"/>
    <property type="match status" value="1"/>
</dbReference>
<keyword evidence="9" id="KW-0238">DNA-binding</keyword>
<evidence type="ECO:0000259" key="17">
    <source>
        <dbReference type="PROSITE" id="PS50967"/>
    </source>
</evidence>
<dbReference type="GO" id="GO:0000724">
    <property type="term" value="P:double-strand break repair via homologous recombination"/>
    <property type="evidence" value="ECO:0007669"/>
    <property type="project" value="TreeGrafter"/>
</dbReference>
<dbReference type="InterPro" id="IPR032284">
    <property type="entry name" value="RecQ_Zn-bd"/>
</dbReference>
<dbReference type="PANTHER" id="PTHR13710">
    <property type="entry name" value="DNA HELICASE RECQ FAMILY MEMBER"/>
    <property type="match status" value="1"/>
</dbReference>
<proteinExistence type="inferred from homology"/>
<comment type="similarity">
    <text evidence="3">Belongs to the helicase family. RecQ subfamily.</text>
</comment>
<feature type="compositionally biased region" description="Low complexity" evidence="16">
    <location>
        <begin position="1555"/>
        <end position="1568"/>
    </location>
</feature>
<dbReference type="EC" id="5.6.2.4" evidence="14"/>
<feature type="region of interest" description="Disordered" evidence="16">
    <location>
        <begin position="1352"/>
        <end position="1379"/>
    </location>
</feature>
<feature type="region of interest" description="Disordered" evidence="16">
    <location>
        <begin position="1278"/>
        <end position="1329"/>
    </location>
</feature>
<dbReference type="Gene3D" id="3.40.50.300">
    <property type="entry name" value="P-loop containing nucleotide triphosphate hydrolases"/>
    <property type="match status" value="2"/>
</dbReference>
<evidence type="ECO:0000256" key="12">
    <source>
        <dbReference type="ARBA" id="ARBA00023242"/>
    </source>
</evidence>
<feature type="domain" description="Helicase ATP-binding" evidence="18">
    <location>
        <begin position="766"/>
        <end position="947"/>
    </location>
</feature>
<dbReference type="PROSITE" id="PS50967">
    <property type="entry name" value="HRDC"/>
    <property type="match status" value="1"/>
</dbReference>
<dbReference type="InterPro" id="IPR004589">
    <property type="entry name" value="DNA_helicase_ATP-dep_RecQ"/>
</dbReference>
<feature type="compositionally biased region" description="Polar residues" evidence="16">
    <location>
        <begin position="224"/>
        <end position="240"/>
    </location>
</feature>
<evidence type="ECO:0000256" key="3">
    <source>
        <dbReference type="ARBA" id="ARBA00005446"/>
    </source>
</evidence>
<feature type="compositionally biased region" description="Gly residues" evidence="16">
    <location>
        <begin position="1617"/>
        <end position="1628"/>
    </location>
</feature>
<dbReference type="GO" id="GO:0009378">
    <property type="term" value="F:four-way junction helicase activity"/>
    <property type="evidence" value="ECO:0007669"/>
    <property type="project" value="TreeGrafter"/>
</dbReference>
<dbReference type="PROSITE" id="PS51192">
    <property type="entry name" value="HELICASE_ATP_BIND_1"/>
    <property type="match status" value="1"/>
</dbReference>
<feature type="compositionally biased region" description="Polar residues" evidence="16">
    <location>
        <begin position="554"/>
        <end position="566"/>
    </location>
</feature>
<dbReference type="GO" id="GO:0005694">
    <property type="term" value="C:chromosome"/>
    <property type="evidence" value="ECO:0007669"/>
    <property type="project" value="TreeGrafter"/>
</dbReference>
<dbReference type="GO" id="GO:0006260">
    <property type="term" value="P:DNA replication"/>
    <property type="evidence" value="ECO:0007669"/>
    <property type="project" value="InterPro"/>
</dbReference>
<dbReference type="FunFam" id="1.10.10.10:FF:000495">
    <property type="entry name" value="RecQ family helicase MusN"/>
    <property type="match status" value="1"/>
</dbReference>
<protein>
    <recommendedName>
        <fullName evidence="14">DNA 3'-5' helicase</fullName>
        <ecNumber evidence="14">5.6.2.4</ecNumber>
    </recommendedName>
</protein>
<feature type="region of interest" description="Disordered" evidence="16">
    <location>
        <begin position="40"/>
        <end position="117"/>
    </location>
</feature>
<dbReference type="NCBIfam" id="TIGR00614">
    <property type="entry name" value="recQ_fam"/>
    <property type="match status" value="1"/>
</dbReference>
<feature type="domain" description="HRDC" evidence="17">
    <location>
        <begin position="1382"/>
        <end position="1465"/>
    </location>
</feature>
<accession>A0A177FK40</accession>
<feature type="region of interest" description="Disordered" evidence="16">
    <location>
        <begin position="325"/>
        <end position="380"/>
    </location>
</feature>
<dbReference type="GO" id="GO:0043138">
    <property type="term" value="F:3'-5' DNA helicase activity"/>
    <property type="evidence" value="ECO:0007669"/>
    <property type="project" value="UniProtKB-EC"/>
</dbReference>
<dbReference type="InterPro" id="IPR011545">
    <property type="entry name" value="DEAD/DEAH_box_helicase_dom"/>
</dbReference>
<evidence type="ECO:0000256" key="9">
    <source>
        <dbReference type="ARBA" id="ARBA00023125"/>
    </source>
</evidence>
<feature type="compositionally biased region" description="Acidic residues" evidence="16">
    <location>
        <begin position="1484"/>
        <end position="1503"/>
    </location>
</feature>
<keyword evidence="8" id="KW-0067">ATP-binding</keyword>
<dbReference type="FunFam" id="3.40.50.300:FF:000537">
    <property type="entry name" value="Bloom syndrome RecQ-like helicase"/>
    <property type="match status" value="1"/>
</dbReference>
<evidence type="ECO:0000256" key="7">
    <source>
        <dbReference type="ARBA" id="ARBA00022806"/>
    </source>
</evidence>
<dbReference type="InterPro" id="IPR014001">
    <property type="entry name" value="Helicase_ATP-bd"/>
</dbReference>
<evidence type="ECO:0000256" key="15">
    <source>
        <dbReference type="SAM" id="Coils"/>
    </source>
</evidence>
<feature type="region of interest" description="Disordered" evidence="16">
    <location>
        <begin position="549"/>
        <end position="581"/>
    </location>
</feature>
<dbReference type="InterPro" id="IPR002464">
    <property type="entry name" value="DNA/RNA_helicase_DEAH_CS"/>
</dbReference>